<dbReference type="GO" id="GO:0003723">
    <property type="term" value="F:RNA binding"/>
    <property type="evidence" value="ECO:0007669"/>
    <property type="project" value="UniProtKB-KW"/>
</dbReference>
<dbReference type="PANTHER" id="PTHR12603">
    <property type="entry name" value="CCR4-NOT TRANSCRIPTION COMPLEX RELATED"/>
    <property type="match status" value="1"/>
</dbReference>
<dbReference type="GO" id="GO:0000956">
    <property type="term" value="P:nuclear-transcribed mRNA catabolic process"/>
    <property type="evidence" value="ECO:0007669"/>
    <property type="project" value="UniProtKB-ARBA"/>
</dbReference>
<dbReference type="InterPro" id="IPR034261">
    <property type="entry name" value="CNOT4_RRM"/>
</dbReference>
<dbReference type="Gene3D" id="3.30.70.330">
    <property type="match status" value="1"/>
</dbReference>
<evidence type="ECO:0000256" key="3">
    <source>
        <dbReference type="ARBA" id="ARBA00022723"/>
    </source>
</evidence>
<organism evidence="16 17">
    <name type="scientific">Pichia kluyveri</name>
    <name type="common">Yeast</name>
    <dbReference type="NCBI Taxonomy" id="36015"/>
    <lineage>
        <taxon>Eukaryota</taxon>
        <taxon>Fungi</taxon>
        <taxon>Dikarya</taxon>
        <taxon>Ascomycota</taxon>
        <taxon>Saccharomycotina</taxon>
        <taxon>Pichiomycetes</taxon>
        <taxon>Pichiales</taxon>
        <taxon>Pichiaceae</taxon>
        <taxon>Pichia</taxon>
    </lineage>
</organism>
<evidence type="ECO:0000256" key="2">
    <source>
        <dbReference type="ARBA" id="ARBA00022491"/>
    </source>
</evidence>
<evidence type="ECO:0000256" key="10">
    <source>
        <dbReference type="ARBA" id="ARBA00023242"/>
    </source>
</evidence>
<evidence type="ECO:0000256" key="9">
    <source>
        <dbReference type="ARBA" id="ARBA00023163"/>
    </source>
</evidence>
<evidence type="ECO:0000256" key="6">
    <source>
        <dbReference type="ARBA" id="ARBA00022884"/>
    </source>
</evidence>
<feature type="coiled-coil region" evidence="12">
    <location>
        <begin position="84"/>
        <end position="112"/>
    </location>
</feature>
<dbReference type="InterPro" id="IPR013083">
    <property type="entry name" value="Znf_RING/FYVE/PHD"/>
</dbReference>
<keyword evidence="9" id="KW-0804">Transcription</keyword>
<evidence type="ECO:0000256" key="11">
    <source>
        <dbReference type="PROSITE-ProRule" id="PRU00723"/>
    </source>
</evidence>
<sequence>MSFDNKSDSLFSDDEDDFCPLCVEEMDITDKNFKPCPCGYQICQFCYNNIRNNPELNGRCPGCRRLYDDESIEYRNITAEEWKIHKAKLEKKKKERKIIEKEKKDAEQAKRHHLAGMRVIQKNLVYVVGLNPPCSYDEIIPLLKSDKYFGQYGKITKMVINKRQPNSTNINSNNNINNHMGNPPSGYGVYVTFARKEDASKCIAAVDGSISDGKVLKAAHGTTKYCSSYLRGQPCPNPGCMFLHEPGEEADSYFKNELANKAQKALHENAFGYSNNGIRPTTNHTSIEDLMYSPQNSPHSSIAQLNSSTSVPLNNAISSSNDFDNNGPALPPTVSWAKSKPQEISSLTDHIQSSAFPTLKDVLQQNKSNSNINNDQLLHQLDQNEQHHQQEQLHNLLQKQQSECEPSVSKKKEKKDKDQHMNVMDGCAISFKTINDSLKDLNSNPDIDFIIDTKFKQPEFSIVSSNIKMFHSFNSFVSNVEKEDQKEEGKEESQPSFGFFNSTNKDKISQLTDSILFSPYTRNYNYRAYIQALQTAQAQAQAQALQVQALQAQALQALQANRSVGDISSDQSNMNTSQTIDPIKGTPQGQQAQLQSQAQSQAQLQAFIQQKILQQNQNKTNGVLNSGNNSTTGTPITAPPGLYHSDPKTNSQELLSQLLSKKTVA</sequence>
<dbReference type="FunFam" id="3.30.70.330:FF:000257">
    <property type="entry name" value="CCR4-NOT core complex subunit Not4"/>
    <property type="match status" value="1"/>
</dbReference>
<evidence type="ECO:0000256" key="12">
    <source>
        <dbReference type="SAM" id="Coils"/>
    </source>
</evidence>
<evidence type="ECO:0000256" key="4">
    <source>
        <dbReference type="ARBA" id="ARBA00022771"/>
    </source>
</evidence>
<feature type="compositionally biased region" description="Polar residues" evidence="13">
    <location>
        <begin position="566"/>
        <end position="580"/>
    </location>
</feature>
<evidence type="ECO:0000313" key="16">
    <source>
        <dbReference type="EMBL" id="GMM45792.1"/>
    </source>
</evidence>
<keyword evidence="7" id="KW-0805">Transcription regulation</keyword>
<dbReference type="Proteomes" id="UP001378960">
    <property type="component" value="Unassembled WGS sequence"/>
</dbReference>
<proteinExistence type="predicted"/>
<evidence type="ECO:0000259" key="15">
    <source>
        <dbReference type="PROSITE" id="PS50103"/>
    </source>
</evidence>
<dbReference type="GO" id="GO:0008270">
    <property type="term" value="F:zinc ion binding"/>
    <property type="evidence" value="ECO:0007669"/>
    <property type="project" value="UniProtKB-KW"/>
</dbReference>
<keyword evidence="6" id="KW-0694">RNA-binding</keyword>
<evidence type="ECO:0000256" key="8">
    <source>
        <dbReference type="ARBA" id="ARBA00023054"/>
    </source>
</evidence>
<feature type="domain" description="RING-type" evidence="14">
    <location>
        <begin position="19"/>
        <end position="64"/>
    </location>
</feature>
<comment type="caution">
    <text evidence="16">The sequence shown here is derived from an EMBL/GenBank/DDBJ whole genome shotgun (WGS) entry which is preliminary data.</text>
</comment>
<accession>A0AAV5R446</accession>
<keyword evidence="3 11" id="KW-0479">Metal-binding</keyword>
<dbReference type="GO" id="GO:0061630">
    <property type="term" value="F:ubiquitin protein ligase activity"/>
    <property type="evidence" value="ECO:0007669"/>
    <property type="project" value="UniProtKB-ARBA"/>
</dbReference>
<comment type="subcellular location">
    <subcellularLocation>
        <location evidence="1">Nucleus</location>
    </subcellularLocation>
</comment>
<feature type="compositionally biased region" description="Polar residues" evidence="13">
    <location>
        <begin position="620"/>
        <end position="635"/>
    </location>
</feature>
<dbReference type="GO" id="GO:0051254">
    <property type="term" value="P:positive regulation of RNA metabolic process"/>
    <property type="evidence" value="ECO:0007669"/>
    <property type="project" value="UniProtKB-ARBA"/>
</dbReference>
<dbReference type="CDD" id="cd12438">
    <property type="entry name" value="RRM_CNOT4"/>
    <property type="match status" value="1"/>
</dbReference>
<dbReference type="Pfam" id="PF14570">
    <property type="entry name" value="zf-RING_4"/>
    <property type="match status" value="1"/>
</dbReference>
<name>A0AAV5R446_PICKL</name>
<dbReference type="InterPro" id="IPR035979">
    <property type="entry name" value="RBD_domain_sf"/>
</dbReference>
<dbReference type="SUPFAM" id="SSF54928">
    <property type="entry name" value="RNA-binding domain, RBD"/>
    <property type="match status" value="1"/>
</dbReference>
<feature type="region of interest" description="Disordered" evidence="13">
    <location>
        <begin position="566"/>
        <end position="596"/>
    </location>
</feature>
<keyword evidence="10" id="KW-0539">Nucleus</keyword>
<dbReference type="PANTHER" id="PTHR12603:SF0">
    <property type="entry name" value="CCR4-NOT TRANSCRIPTION COMPLEX SUBUNIT 4"/>
    <property type="match status" value="1"/>
</dbReference>
<dbReference type="GO" id="GO:0010557">
    <property type="term" value="P:positive regulation of macromolecule biosynthetic process"/>
    <property type="evidence" value="ECO:0007669"/>
    <property type="project" value="UniProtKB-ARBA"/>
</dbReference>
<dbReference type="InterPro" id="IPR012677">
    <property type="entry name" value="Nucleotide-bd_a/b_plait_sf"/>
</dbReference>
<dbReference type="InterPro" id="IPR039515">
    <property type="entry name" value="NOT4_mRING-HC-C4C4"/>
</dbReference>
<dbReference type="InterPro" id="IPR003954">
    <property type="entry name" value="RRM_euk-type"/>
</dbReference>
<dbReference type="GO" id="GO:0016874">
    <property type="term" value="F:ligase activity"/>
    <property type="evidence" value="ECO:0007669"/>
    <property type="project" value="UniProtKB-KW"/>
</dbReference>
<dbReference type="GO" id="GO:0005634">
    <property type="term" value="C:nucleus"/>
    <property type="evidence" value="ECO:0007669"/>
    <property type="project" value="UniProtKB-SubCell"/>
</dbReference>
<dbReference type="SUPFAM" id="SSF57850">
    <property type="entry name" value="RING/U-box"/>
    <property type="match status" value="1"/>
</dbReference>
<protein>
    <submittedName>
        <fullName evidence="16">CCR4-NOT core ubiquitin-protein ligase subunit</fullName>
    </submittedName>
</protein>
<gene>
    <name evidence="16" type="ORF">DAPK24_023670</name>
</gene>
<dbReference type="InterPro" id="IPR001841">
    <property type="entry name" value="Znf_RING"/>
</dbReference>
<evidence type="ECO:0000256" key="5">
    <source>
        <dbReference type="ARBA" id="ARBA00022833"/>
    </source>
</evidence>
<keyword evidence="2" id="KW-0678">Repressor</keyword>
<dbReference type="SMART" id="SM00361">
    <property type="entry name" value="RRM_1"/>
    <property type="match status" value="1"/>
</dbReference>
<dbReference type="CDD" id="cd16618">
    <property type="entry name" value="mRING-HC-C4C4_CNOT4"/>
    <property type="match status" value="1"/>
</dbReference>
<evidence type="ECO:0000256" key="1">
    <source>
        <dbReference type="ARBA" id="ARBA00004123"/>
    </source>
</evidence>
<dbReference type="PROSITE" id="PS50089">
    <property type="entry name" value="ZF_RING_2"/>
    <property type="match status" value="1"/>
</dbReference>
<feature type="region of interest" description="Disordered" evidence="13">
    <location>
        <begin position="399"/>
        <end position="419"/>
    </location>
</feature>
<keyword evidence="4 11" id="KW-0863">Zinc-finger</keyword>
<evidence type="ECO:0000259" key="14">
    <source>
        <dbReference type="PROSITE" id="PS50089"/>
    </source>
</evidence>
<dbReference type="Gene3D" id="3.30.40.10">
    <property type="entry name" value="Zinc/RING finger domain, C3HC4 (zinc finger)"/>
    <property type="match status" value="1"/>
</dbReference>
<dbReference type="PROSITE" id="PS50103">
    <property type="entry name" value="ZF_C3H1"/>
    <property type="match status" value="1"/>
</dbReference>
<feature type="domain" description="C3H1-type" evidence="15">
    <location>
        <begin position="221"/>
        <end position="247"/>
    </location>
</feature>
<feature type="zinc finger region" description="C3H1-type" evidence="11">
    <location>
        <begin position="221"/>
        <end position="247"/>
    </location>
</feature>
<feature type="region of interest" description="Disordered" evidence="13">
    <location>
        <begin position="620"/>
        <end position="649"/>
    </location>
</feature>
<dbReference type="AlphaFoldDB" id="A0AAV5R446"/>
<keyword evidence="16" id="KW-0436">Ligase</keyword>
<dbReference type="GO" id="GO:0030015">
    <property type="term" value="C:CCR4-NOT core complex"/>
    <property type="evidence" value="ECO:0007669"/>
    <property type="project" value="UniProtKB-ARBA"/>
</dbReference>
<feature type="region of interest" description="Disordered" evidence="13">
    <location>
        <begin position="316"/>
        <end position="341"/>
    </location>
</feature>
<evidence type="ECO:0000256" key="7">
    <source>
        <dbReference type="ARBA" id="ARBA00023015"/>
    </source>
</evidence>
<dbReference type="InterPro" id="IPR039780">
    <property type="entry name" value="Mot2"/>
</dbReference>
<keyword evidence="17" id="KW-1185">Reference proteome</keyword>
<dbReference type="GO" id="GO:0016567">
    <property type="term" value="P:protein ubiquitination"/>
    <property type="evidence" value="ECO:0007669"/>
    <property type="project" value="TreeGrafter"/>
</dbReference>
<reference evidence="16 17" key="1">
    <citation type="journal article" date="2023" name="Elife">
        <title>Identification of key yeast species and microbe-microbe interactions impacting larval growth of Drosophila in the wild.</title>
        <authorList>
            <person name="Mure A."/>
            <person name="Sugiura Y."/>
            <person name="Maeda R."/>
            <person name="Honda K."/>
            <person name="Sakurai N."/>
            <person name="Takahashi Y."/>
            <person name="Watada M."/>
            <person name="Katoh T."/>
            <person name="Gotoh A."/>
            <person name="Gotoh Y."/>
            <person name="Taniguchi I."/>
            <person name="Nakamura K."/>
            <person name="Hayashi T."/>
            <person name="Katayama T."/>
            <person name="Uemura T."/>
            <person name="Hattori Y."/>
        </authorList>
    </citation>
    <scope>NUCLEOTIDE SEQUENCE [LARGE SCALE GENOMIC DNA]</scope>
    <source>
        <strain evidence="16 17">PK-24</strain>
    </source>
</reference>
<dbReference type="EMBL" id="BTGB01000003">
    <property type="protein sequence ID" value="GMM45792.1"/>
    <property type="molecule type" value="Genomic_DNA"/>
</dbReference>
<evidence type="ECO:0000256" key="13">
    <source>
        <dbReference type="SAM" id="MobiDB-lite"/>
    </source>
</evidence>
<keyword evidence="5 11" id="KW-0862">Zinc</keyword>
<keyword evidence="8 12" id="KW-0175">Coiled coil</keyword>
<dbReference type="InterPro" id="IPR000571">
    <property type="entry name" value="Znf_CCCH"/>
</dbReference>
<dbReference type="FunFam" id="3.30.40.10:FF:000006">
    <property type="entry name" value="CCR4-NOT transcription complex subunit 4"/>
    <property type="match status" value="1"/>
</dbReference>
<evidence type="ECO:0000313" key="17">
    <source>
        <dbReference type="Proteomes" id="UP001378960"/>
    </source>
</evidence>